<gene>
    <name evidence="1" type="ORF">LCGC14_2459810</name>
</gene>
<dbReference type="EMBL" id="LAZR01038272">
    <property type="protein sequence ID" value="KKL20005.1"/>
    <property type="molecule type" value="Genomic_DNA"/>
</dbReference>
<comment type="caution">
    <text evidence="1">The sequence shown here is derived from an EMBL/GenBank/DDBJ whole genome shotgun (WGS) entry which is preliminary data.</text>
</comment>
<organism evidence="1">
    <name type="scientific">marine sediment metagenome</name>
    <dbReference type="NCBI Taxonomy" id="412755"/>
    <lineage>
        <taxon>unclassified sequences</taxon>
        <taxon>metagenomes</taxon>
        <taxon>ecological metagenomes</taxon>
    </lineage>
</organism>
<protein>
    <submittedName>
        <fullName evidence="1">Uncharacterized protein</fullName>
    </submittedName>
</protein>
<sequence>MTEKKKYKRIIYCARCNHSEDRHTRTGLTDETACAAPTVKDGAPVCKCPRFVHPAGGAMASLSQRLTMERARAGELPPPFEGDTRPPRR</sequence>
<evidence type="ECO:0000313" key="1">
    <source>
        <dbReference type="EMBL" id="KKL20005.1"/>
    </source>
</evidence>
<accession>A0A0F9BE47</accession>
<proteinExistence type="predicted"/>
<reference evidence="1" key="1">
    <citation type="journal article" date="2015" name="Nature">
        <title>Complex archaea that bridge the gap between prokaryotes and eukaryotes.</title>
        <authorList>
            <person name="Spang A."/>
            <person name="Saw J.H."/>
            <person name="Jorgensen S.L."/>
            <person name="Zaremba-Niedzwiedzka K."/>
            <person name="Martijn J."/>
            <person name="Lind A.E."/>
            <person name="van Eijk R."/>
            <person name="Schleper C."/>
            <person name="Guy L."/>
            <person name="Ettema T.J."/>
        </authorList>
    </citation>
    <scope>NUCLEOTIDE SEQUENCE</scope>
</reference>
<name>A0A0F9BE47_9ZZZZ</name>
<dbReference type="AlphaFoldDB" id="A0A0F9BE47"/>